<dbReference type="EMBL" id="JABFUD020000016">
    <property type="protein sequence ID" value="KAI5068346.1"/>
    <property type="molecule type" value="Genomic_DNA"/>
</dbReference>
<evidence type="ECO:0000256" key="10">
    <source>
        <dbReference type="ARBA" id="ARBA00023136"/>
    </source>
</evidence>
<keyword evidence="6" id="KW-0547">Nucleotide-binding</keyword>
<evidence type="ECO:0000259" key="13">
    <source>
        <dbReference type="PROSITE" id="PS50011"/>
    </source>
</evidence>
<evidence type="ECO:0000313" key="15">
    <source>
        <dbReference type="Proteomes" id="UP000886520"/>
    </source>
</evidence>
<dbReference type="InterPro" id="IPR052059">
    <property type="entry name" value="CR_Ser/Thr_kinase"/>
</dbReference>
<keyword evidence="8" id="KW-0067">ATP-binding</keyword>
<dbReference type="InterPro" id="IPR008271">
    <property type="entry name" value="Ser/Thr_kinase_AS"/>
</dbReference>
<dbReference type="GO" id="GO:0005886">
    <property type="term" value="C:plasma membrane"/>
    <property type="evidence" value="ECO:0007669"/>
    <property type="project" value="UniProtKB-SubCell"/>
</dbReference>
<evidence type="ECO:0000256" key="6">
    <source>
        <dbReference type="ARBA" id="ARBA00022741"/>
    </source>
</evidence>
<reference evidence="14" key="1">
    <citation type="submission" date="2021-01" db="EMBL/GenBank/DDBJ databases">
        <title>Adiantum capillus-veneris genome.</title>
        <authorList>
            <person name="Fang Y."/>
            <person name="Liao Q."/>
        </authorList>
    </citation>
    <scope>NUCLEOTIDE SEQUENCE</scope>
    <source>
        <strain evidence="14">H3</strain>
        <tissue evidence="14">Leaf</tissue>
    </source>
</reference>
<evidence type="ECO:0000256" key="4">
    <source>
        <dbReference type="ARBA" id="ARBA00022692"/>
    </source>
</evidence>
<dbReference type="Gene3D" id="1.10.510.10">
    <property type="entry name" value="Transferase(Phosphotransferase) domain 1"/>
    <property type="match status" value="3"/>
</dbReference>
<dbReference type="PROSITE" id="PS00108">
    <property type="entry name" value="PROTEIN_KINASE_ST"/>
    <property type="match status" value="1"/>
</dbReference>
<feature type="domain" description="Protein kinase" evidence="13">
    <location>
        <begin position="237"/>
        <end position="475"/>
    </location>
</feature>
<evidence type="ECO:0000256" key="8">
    <source>
        <dbReference type="ARBA" id="ARBA00022840"/>
    </source>
</evidence>
<keyword evidence="2" id="KW-1003">Cell membrane</keyword>
<dbReference type="AlphaFoldDB" id="A0A9D4UI59"/>
<name>A0A9D4UI59_ADICA</name>
<feature type="domain" description="Protein kinase" evidence="13">
    <location>
        <begin position="603"/>
        <end position="887"/>
    </location>
</feature>
<dbReference type="GO" id="GO:0004672">
    <property type="term" value="F:protein kinase activity"/>
    <property type="evidence" value="ECO:0007669"/>
    <property type="project" value="InterPro"/>
</dbReference>
<evidence type="ECO:0000256" key="9">
    <source>
        <dbReference type="ARBA" id="ARBA00022989"/>
    </source>
</evidence>
<keyword evidence="4" id="KW-0812">Transmembrane</keyword>
<evidence type="ECO:0000313" key="14">
    <source>
        <dbReference type="EMBL" id="KAI5068346.1"/>
    </source>
</evidence>
<dbReference type="Proteomes" id="UP000886520">
    <property type="component" value="Chromosome 16"/>
</dbReference>
<evidence type="ECO:0000256" key="7">
    <source>
        <dbReference type="ARBA" id="ARBA00022777"/>
    </source>
</evidence>
<dbReference type="OrthoDB" id="4062651at2759"/>
<keyword evidence="15" id="KW-1185">Reference proteome</keyword>
<organism evidence="14 15">
    <name type="scientific">Adiantum capillus-veneris</name>
    <name type="common">Maidenhair fern</name>
    <dbReference type="NCBI Taxonomy" id="13818"/>
    <lineage>
        <taxon>Eukaryota</taxon>
        <taxon>Viridiplantae</taxon>
        <taxon>Streptophyta</taxon>
        <taxon>Embryophyta</taxon>
        <taxon>Tracheophyta</taxon>
        <taxon>Polypodiopsida</taxon>
        <taxon>Polypodiidae</taxon>
        <taxon>Polypodiales</taxon>
        <taxon>Pteridineae</taxon>
        <taxon>Pteridaceae</taxon>
        <taxon>Vittarioideae</taxon>
        <taxon>Adiantum</taxon>
    </lineage>
</organism>
<evidence type="ECO:0000256" key="11">
    <source>
        <dbReference type="ARBA" id="ARBA00023170"/>
    </source>
</evidence>
<gene>
    <name evidence="14" type="ORF">GOP47_0016691</name>
</gene>
<keyword evidence="12" id="KW-0325">Glycoprotein</keyword>
<evidence type="ECO:0000256" key="1">
    <source>
        <dbReference type="ARBA" id="ARBA00004251"/>
    </source>
</evidence>
<keyword evidence="11" id="KW-0675">Receptor</keyword>
<proteinExistence type="predicted"/>
<evidence type="ECO:0000256" key="12">
    <source>
        <dbReference type="ARBA" id="ARBA00023180"/>
    </source>
</evidence>
<dbReference type="Gene3D" id="3.30.200.20">
    <property type="entry name" value="Phosphorylase Kinase, domain 1"/>
    <property type="match status" value="1"/>
</dbReference>
<evidence type="ECO:0000256" key="3">
    <source>
        <dbReference type="ARBA" id="ARBA00022679"/>
    </source>
</evidence>
<keyword evidence="3" id="KW-0808">Transferase</keyword>
<dbReference type="SMART" id="SM00220">
    <property type="entry name" value="S_TKc"/>
    <property type="match status" value="2"/>
</dbReference>
<dbReference type="Pfam" id="PF00069">
    <property type="entry name" value="Pkinase"/>
    <property type="match status" value="1"/>
</dbReference>
<dbReference type="InterPro" id="IPR000719">
    <property type="entry name" value="Prot_kinase_dom"/>
</dbReference>
<dbReference type="PROSITE" id="PS50011">
    <property type="entry name" value="PROTEIN_KINASE_DOM"/>
    <property type="match status" value="2"/>
</dbReference>
<dbReference type="GO" id="GO:0005524">
    <property type="term" value="F:ATP binding"/>
    <property type="evidence" value="ECO:0007669"/>
    <property type="project" value="UniProtKB-KW"/>
</dbReference>
<dbReference type="Pfam" id="PF06760">
    <property type="entry name" value="DUF1221"/>
    <property type="match status" value="1"/>
</dbReference>
<dbReference type="GO" id="GO:0002229">
    <property type="term" value="P:defense response to oomycetes"/>
    <property type="evidence" value="ECO:0007669"/>
    <property type="project" value="UniProtKB-ARBA"/>
</dbReference>
<dbReference type="InterPro" id="IPR010632">
    <property type="entry name" value="DUF1221"/>
</dbReference>
<evidence type="ECO:0000256" key="2">
    <source>
        <dbReference type="ARBA" id="ARBA00022475"/>
    </source>
</evidence>
<protein>
    <recommendedName>
        <fullName evidence="13">Protein kinase domain-containing protein</fullName>
    </recommendedName>
</protein>
<dbReference type="InterPro" id="IPR001245">
    <property type="entry name" value="Ser-Thr/Tyr_kinase_cat_dom"/>
</dbReference>
<dbReference type="FunFam" id="1.10.510.10:FF:000240">
    <property type="entry name" value="Lectin-domain containing receptor kinase A4.3"/>
    <property type="match status" value="1"/>
</dbReference>
<comment type="subcellular location">
    <subcellularLocation>
        <location evidence="1">Cell membrane</location>
        <topology evidence="1">Single-pass type I membrane protein</topology>
    </subcellularLocation>
</comment>
<comment type="caution">
    <text evidence="14">The sequence shown here is derived from an EMBL/GenBank/DDBJ whole genome shotgun (WGS) entry which is preliminary data.</text>
</comment>
<dbReference type="InterPro" id="IPR011009">
    <property type="entry name" value="Kinase-like_dom_sf"/>
</dbReference>
<dbReference type="CDD" id="cd14066">
    <property type="entry name" value="STKc_IRAK"/>
    <property type="match status" value="1"/>
</dbReference>
<keyword evidence="10" id="KW-0472">Membrane</keyword>
<dbReference type="Pfam" id="PF07714">
    <property type="entry name" value="PK_Tyr_Ser-Thr"/>
    <property type="match status" value="2"/>
</dbReference>
<dbReference type="PANTHER" id="PTHR47973">
    <property type="entry name" value="CYSTEINE-RICH RECEPTOR-LIKE PROTEIN KINASE 3"/>
    <property type="match status" value="1"/>
</dbReference>
<keyword evidence="9" id="KW-1133">Transmembrane helix</keyword>
<sequence length="902" mass="102131">MDCERLCLTLQELSSSIQLVASSPSNFVLHRTQCFCLARSYALAVHHVSQQLHWVLSACDDWCLLENLVPSLSELHHAMLQGHKFLQDCSFLEGWVRKAMILALSSEAQDVCLHDLVWCLSVVHQALHQLPFAVLKTEDDVFSSLNATWADTSQKDDLMTLTDALAHNITKWEGHLSQESLPTHLQEEVKGQCCLARFLLRRLLREIDFYDAYDGFHDASAAYDTSLECLWVDPIHFTIKEAIGHGAYAVVYEVEWYGQRFGQKEFFGVDESFFGREAAIQSRLRHPNVLQLICCTSKPSRSRCSLVTELMDMDLRSMIDNRCNNGFNPPFSLATAVDLMLQIAKGMEYLHDFGMSKAKYTSSKYTTLHAGTTYWRAPEVFKVESKKELERKYTKKADVYSFAMVCYEILTGSVPFDDGNKLKTLHKRLLRGERPSLPRTCPQYLSSYIERCWHANPEKRPSFAQISRTLRHLKAILLMSVTPSSSSALTDRACAIIEDKLEQTIGADWVSNISRGVTTRSLTISFEMSWYKVVEKKLTADVASSTAATASVIGRDSQFICCVQWLFGRRSLQEHSRHTSDLVGSSLLSIRRFTYVELDRATKQFSVPLGRGGAGVVYKATLVTGQVVAIKVFSERSREVSGQAIFRELEILGRIRHRNLVPLLGFCYEGDRLLLVYKFMPGGDLENLRRHGRVLDWAHKYNIICGLALALNYLHNNCTPSILHRDVKPCNILLDENQEACLSDFGIARLLGDSDTHMTTNLMGTMGYIAPEYLTTLKLGPEADVYSFGIVVLELACGRRSMEPDAEIRHIVEYSWTLHHQKRLLGAAQESLRKEGHHYNEEELQRLLHLGLACIQSNPRDRPNMSMVVLILSKEVEAPIPVQRPYYMGLLQDDSGEPAGYV</sequence>
<keyword evidence="5" id="KW-0732">Signal</keyword>
<accession>A0A9D4UI59</accession>
<dbReference type="SUPFAM" id="SSF56112">
    <property type="entry name" value="Protein kinase-like (PK-like)"/>
    <property type="match status" value="2"/>
</dbReference>
<keyword evidence="7" id="KW-0418">Kinase</keyword>
<evidence type="ECO:0000256" key="5">
    <source>
        <dbReference type="ARBA" id="ARBA00022729"/>
    </source>
</evidence>